<evidence type="ECO:0000256" key="2">
    <source>
        <dbReference type="ARBA" id="ARBA00009347"/>
    </source>
</evidence>
<gene>
    <name evidence="13" type="ORF">BKE38_07045</name>
</gene>
<dbReference type="InterPro" id="IPR036250">
    <property type="entry name" value="AcylCo_DH-like_C"/>
</dbReference>
<dbReference type="PANTHER" id="PTHR43884:SF12">
    <property type="entry name" value="ISOVALERYL-COA DEHYDROGENASE, MITOCHONDRIAL-RELATED"/>
    <property type="match status" value="1"/>
</dbReference>
<dbReference type="AlphaFoldDB" id="A0A1V2H5T8"/>
<dbReference type="OrthoDB" id="5510711at2"/>
<dbReference type="Gene3D" id="2.40.110.10">
    <property type="entry name" value="Butyryl-CoA Dehydrogenase, subunit A, domain 2"/>
    <property type="match status" value="1"/>
</dbReference>
<evidence type="ECO:0000313" key="14">
    <source>
        <dbReference type="Proteomes" id="UP000188879"/>
    </source>
</evidence>
<feature type="domain" description="Acyl-CoA dehydrogenase/oxidase N-terminal" evidence="12">
    <location>
        <begin position="7"/>
        <end position="106"/>
    </location>
</feature>
<dbReference type="Proteomes" id="UP000188879">
    <property type="component" value="Unassembled WGS sequence"/>
</dbReference>
<dbReference type="GO" id="GO:0003995">
    <property type="term" value="F:acyl-CoA dehydrogenase activity"/>
    <property type="evidence" value="ECO:0007669"/>
    <property type="project" value="TreeGrafter"/>
</dbReference>
<comment type="similarity">
    <text evidence="2 9">Belongs to the acyl-CoA dehydrogenase family.</text>
</comment>
<dbReference type="NCBIfam" id="NF042439">
    <property type="entry name" value="SulpropCoADesulf"/>
    <property type="match status" value="1"/>
</dbReference>
<dbReference type="Gene3D" id="1.10.540.10">
    <property type="entry name" value="Acyl-CoA dehydrogenase/oxidase, N-terminal domain"/>
    <property type="match status" value="1"/>
</dbReference>
<evidence type="ECO:0000256" key="4">
    <source>
        <dbReference type="ARBA" id="ARBA00022827"/>
    </source>
</evidence>
<dbReference type="SUPFAM" id="SSF47203">
    <property type="entry name" value="Acyl-CoA dehydrogenase C-terminal domain-like"/>
    <property type="match status" value="1"/>
</dbReference>
<comment type="cofactor">
    <cofactor evidence="1 9">
        <name>FAD</name>
        <dbReference type="ChEBI" id="CHEBI:57692"/>
    </cofactor>
</comment>
<reference evidence="13 14" key="1">
    <citation type="submission" date="2016-10" db="EMBL/GenBank/DDBJ databases">
        <title>Draft Genome sequence of Roseomonas sp. strain M3.</title>
        <authorList>
            <person name="Subhash Y."/>
            <person name="Lee S."/>
        </authorList>
    </citation>
    <scope>NUCLEOTIDE SEQUENCE [LARGE SCALE GENOMIC DNA]</scope>
    <source>
        <strain evidence="13 14">M3</strain>
    </source>
</reference>
<dbReference type="EMBL" id="MLCO01000054">
    <property type="protein sequence ID" value="ONG56077.1"/>
    <property type="molecule type" value="Genomic_DNA"/>
</dbReference>
<dbReference type="Pfam" id="PF02771">
    <property type="entry name" value="Acyl-CoA_dh_N"/>
    <property type="match status" value="1"/>
</dbReference>
<dbReference type="InterPro" id="IPR009100">
    <property type="entry name" value="AcylCoA_DH/oxidase_NM_dom_sf"/>
</dbReference>
<evidence type="ECO:0000256" key="6">
    <source>
        <dbReference type="ARBA" id="ARBA00066461"/>
    </source>
</evidence>
<evidence type="ECO:0000313" key="13">
    <source>
        <dbReference type="EMBL" id="ONG56077.1"/>
    </source>
</evidence>
<evidence type="ECO:0000256" key="8">
    <source>
        <dbReference type="ARBA" id="ARBA00075603"/>
    </source>
</evidence>
<dbReference type="InterPro" id="IPR046373">
    <property type="entry name" value="Acyl-CoA_Oxase/DH_mid-dom_sf"/>
</dbReference>
<dbReference type="Gene3D" id="1.20.140.10">
    <property type="entry name" value="Butyryl-CoA Dehydrogenase, subunit A, domain 3"/>
    <property type="match status" value="1"/>
</dbReference>
<name>A0A1V2H5T8_9PROT</name>
<dbReference type="FunFam" id="1.20.140.10:FF:000004">
    <property type="entry name" value="Acyl-CoA dehydrogenase FadE25"/>
    <property type="match status" value="1"/>
</dbReference>
<dbReference type="InterPro" id="IPR037069">
    <property type="entry name" value="AcylCoA_DH/ox_N_sf"/>
</dbReference>
<protein>
    <recommendedName>
        <fullName evidence="7">3-sulfinopropanoyl-CoA desulfinase</fullName>
        <ecNumber evidence="6">3.13.1.4</ecNumber>
    </recommendedName>
    <alternativeName>
        <fullName evidence="8">3-sulfinopropionyl coenzyme A desulfinase</fullName>
    </alternativeName>
</protein>
<proteinExistence type="inferred from homology"/>
<evidence type="ECO:0000256" key="1">
    <source>
        <dbReference type="ARBA" id="ARBA00001974"/>
    </source>
</evidence>
<organism evidence="13 14">
    <name type="scientific">Teichococcus deserti</name>
    <dbReference type="NCBI Taxonomy" id="1817963"/>
    <lineage>
        <taxon>Bacteria</taxon>
        <taxon>Pseudomonadati</taxon>
        <taxon>Pseudomonadota</taxon>
        <taxon>Alphaproteobacteria</taxon>
        <taxon>Acetobacterales</taxon>
        <taxon>Roseomonadaceae</taxon>
        <taxon>Roseomonas</taxon>
    </lineage>
</organism>
<evidence type="ECO:0000259" key="11">
    <source>
        <dbReference type="Pfam" id="PF02770"/>
    </source>
</evidence>
<dbReference type="EC" id="3.13.1.4" evidence="6"/>
<evidence type="ECO:0000256" key="7">
    <source>
        <dbReference type="ARBA" id="ARBA00068311"/>
    </source>
</evidence>
<keyword evidence="14" id="KW-1185">Reference proteome</keyword>
<dbReference type="Pfam" id="PF02770">
    <property type="entry name" value="Acyl-CoA_dh_M"/>
    <property type="match status" value="1"/>
</dbReference>
<evidence type="ECO:0000256" key="9">
    <source>
        <dbReference type="RuleBase" id="RU362125"/>
    </source>
</evidence>
<comment type="catalytic activity">
    <reaction evidence="5">
        <text>3-sulfinopropanoyl-CoA + H2O = propanoyl-CoA + sulfite + H(+)</text>
        <dbReference type="Rhea" id="RHEA:41624"/>
        <dbReference type="ChEBI" id="CHEBI:15377"/>
        <dbReference type="ChEBI" id="CHEBI:15378"/>
        <dbReference type="ChEBI" id="CHEBI:17359"/>
        <dbReference type="ChEBI" id="CHEBI:57392"/>
        <dbReference type="ChEBI" id="CHEBI:78349"/>
        <dbReference type="EC" id="3.13.1.4"/>
    </reaction>
    <physiologicalReaction direction="left-to-right" evidence="5">
        <dbReference type="Rhea" id="RHEA:41625"/>
    </physiologicalReaction>
</comment>
<dbReference type="RefSeq" id="WP_076956665.1">
    <property type="nucleotide sequence ID" value="NZ_MLCO01000054.1"/>
</dbReference>
<dbReference type="PIRSF" id="PIRSF016578">
    <property type="entry name" value="HsaA"/>
    <property type="match status" value="1"/>
</dbReference>
<keyword evidence="9" id="KW-0560">Oxidoreductase</keyword>
<comment type="caution">
    <text evidence="13">The sequence shown here is derived from an EMBL/GenBank/DDBJ whole genome shotgun (WGS) entry which is preliminary data.</text>
</comment>
<evidence type="ECO:0000259" key="12">
    <source>
        <dbReference type="Pfam" id="PF02771"/>
    </source>
</evidence>
<feature type="domain" description="Acyl-CoA oxidase/dehydrogenase middle" evidence="11">
    <location>
        <begin position="119"/>
        <end position="220"/>
    </location>
</feature>
<dbReference type="InterPro" id="IPR050032">
    <property type="entry name" value="AcdA"/>
</dbReference>
<dbReference type="SUPFAM" id="SSF56645">
    <property type="entry name" value="Acyl-CoA dehydrogenase NM domain-like"/>
    <property type="match status" value="1"/>
</dbReference>
<accession>A0A1V2H5T8</accession>
<dbReference type="InterPro" id="IPR009075">
    <property type="entry name" value="AcylCo_DH/oxidase_C"/>
</dbReference>
<dbReference type="Pfam" id="PF00441">
    <property type="entry name" value="Acyl-CoA_dh_1"/>
    <property type="match status" value="1"/>
</dbReference>
<evidence type="ECO:0000256" key="5">
    <source>
        <dbReference type="ARBA" id="ARBA00052938"/>
    </source>
</evidence>
<dbReference type="InterPro" id="IPR006091">
    <property type="entry name" value="Acyl-CoA_Oxase/DH_mid-dom"/>
</dbReference>
<feature type="domain" description="Acyl-CoA dehydrogenase/oxidase C-terminal" evidence="10">
    <location>
        <begin position="236"/>
        <end position="384"/>
    </location>
</feature>
<sequence length="412" mass="43729">MFTLTAAQLRLQGLAREVAESVRGRAAETDRSEAYPWDTVRDMTAAGLIGYTIPRAHGGQGGSFLDAVIIVEEMARVCGVTGRIAVEANMGAISAIMRYGTPQQQTLAAETVLAGDKPAICITEPEAGSAATEMTTTAVRRGDVYVLNGRKHWITGAGVSKLHLVFARVVDEQGRPQGIGGFIVLRDDAAALAARGFRIGAREPTMGLRGIPEAEVILEDHEVPAAMALQPPGGWGRGFAELMNAYNSQRVGAGTVALGIAQGAFEAALDYARTRHQFGRPIGEFQGLQWMLADMSIQIGAARLALYNAAASADPFPDPLLAAQAKVLASEMAIKVTNDALQVFGARGYSRNQALERMCRDARMFTIGGGTAQVLRTQIASRLLGWKLPQTRDGYAPAADRVAPTAAPRAAE</sequence>
<keyword evidence="3 9" id="KW-0285">Flavoprotein</keyword>
<dbReference type="GO" id="GO:0050660">
    <property type="term" value="F:flavin adenine dinucleotide binding"/>
    <property type="evidence" value="ECO:0007669"/>
    <property type="project" value="InterPro"/>
</dbReference>
<evidence type="ECO:0000256" key="3">
    <source>
        <dbReference type="ARBA" id="ARBA00022630"/>
    </source>
</evidence>
<dbReference type="InterPro" id="IPR013786">
    <property type="entry name" value="AcylCoA_DH/ox_N"/>
</dbReference>
<evidence type="ECO:0000259" key="10">
    <source>
        <dbReference type="Pfam" id="PF00441"/>
    </source>
</evidence>
<dbReference type="PANTHER" id="PTHR43884">
    <property type="entry name" value="ACYL-COA DEHYDROGENASE"/>
    <property type="match status" value="1"/>
</dbReference>
<keyword evidence="4 9" id="KW-0274">FAD</keyword>